<dbReference type="OMA" id="GWGYMLM"/>
<dbReference type="eggNOG" id="ENOG502QRXN">
    <property type="taxonomic scope" value="Eukaryota"/>
</dbReference>
<gene>
    <name evidence="3" type="ORF">PCON_03578</name>
</gene>
<dbReference type="GO" id="GO:0006357">
    <property type="term" value="P:regulation of transcription by RNA polymerase II"/>
    <property type="evidence" value="ECO:0007669"/>
    <property type="project" value="TreeGrafter"/>
</dbReference>
<dbReference type="PANTHER" id="PTHR30005:SF0">
    <property type="entry name" value="RETROGRADE REGULATION PROTEIN 2"/>
    <property type="match status" value="1"/>
</dbReference>
<dbReference type="Pfam" id="PF02541">
    <property type="entry name" value="Ppx-GppA"/>
    <property type="match status" value="1"/>
</dbReference>
<protein>
    <submittedName>
        <fullName evidence="3">Similar to Retrograde regulation protein 2 acc. no. P32608</fullName>
    </submittedName>
</protein>
<evidence type="ECO:0000259" key="1">
    <source>
        <dbReference type="Pfam" id="PF02541"/>
    </source>
</evidence>
<dbReference type="Gene3D" id="1.10.3210.10">
    <property type="entry name" value="Hypothetical protein af1432"/>
    <property type="match status" value="1"/>
</dbReference>
<feature type="domain" description="Ppx/GppA phosphatase N-terminal" evidence="1">
    <location>
        <begin position="53"/>
        <end position="351"/>
    </location>
</feature>
<dbReference type="Gene3D" id="3.30.420.40">
    <property type="match status" value="1"/>
</dbReference>
<evidence type="ECO:0000259" key="2">
    <source>
        <dbReference type="Pfam" id="PF23566"/>
    </source>
</evidence>
<dbReference type="AlphaFoldDB" id="U4LQD7"/>
<dbReference type="Pfam" id="PF23566">
    <property type="entry name" value="RTG2_C"/>
    <property type="match status" value="1"/>
</dbReference>
<dbReference type="SUPFAM" id="SSF53067">
    <property type="entry name" value="Actin-like ATPase domain"/>
    <property type="match status" value="2"/>
</dbReference>
<evidence type="ECO:0000313" key="3">
    <source>
        <dbReference type="EMBL" id="CCX34366.1"/>
    </source>
</evidence>
<dbReference type="InterPro" id="IPR043129">
    <property type="entry name" value="ATPase_NBD"/>
</dbReference>
<accession>U4LQD7</accession>
<dbReference type="Proteomes" id="UP000018144">
    <property type="component" value="Unassembled WGS sequence"/>
</dbReference>
<evidence type="ECO:0000313" key="4">
    <source>
        <dbReference type="Proteomes" id="UP000018144"/>
    </source>
</evidence>
<sequence length="564" mass="61490">MTAGPTASQVDGANGSKKTYAEPNNYYHGLVDIGSNGIRFSISNLQPPTTRVMPTLYQDRAAISLYDAQFTGTTKSPISDQVIKIITKTLVRFKHVCKTYGVPDKNVRVVATEATREAQNSLQFREALELATGWKVELLSKADEGRVGAWGIASSLSEISGLVMDLGGGSTQLSWLVSKAGEVKMAPEPTSLPYGAAALTKRIETAINDQAVEVIKNEMKTRLSDAFTSFQFPEELREAQEKGGLNLYLSGGGFRGFGYLLLAQHQIQPYPVPIINGFSARGHDFCAMACQHIDPVTTRNLSETFRISERRARQIPAVSLLISTLMEVLPKIDSVVFCQGGVREGALYSCLDLGIRKQDPLVVATQPYASPAAPEFIKLMEHALPKSVPIEIRRVVRPLANIMLLHSNVPKESKASCGLHATTTGVLASVHGLTHQTRALLALALCQRWGGEVSDSNLKQRLQQLVGSEMEFWCRYLGAVAGVIGAVYPAGVMIDGEERVRMFGQDVTGEKKKSVGLNIRFIKGDEVTDGLIVGKEVEEVEKVGKKKRCGTFRLKINVVVENDL</sequence>
<proteinExistence type="predicted"/>
<dbReference type="OrthoDB" id="2014654at2759"/>
<dbReference type="Gene3D" id="3.30.420.150">
    <property type="entry name" value="Exopolyphosphatase. Domain 2"/>
    <property type="match status" value="1"/>
</dbReference>
<dbReference type="PANTHER" id="PTHR30005">
    <property type="entry name" value="EXOPOLYPHOSPHATASE"/>
    <property type="match status" value="1"/>
</dbReference>
<organism evidence="3 4">
    <name type="scientific">Pyronema omphalodes (strain CBS 100304)</name>
    <name type="common">Pyronema confluens</name>
    <dbReference type="NCBI Taxonomy" id="1076935"/>
    <lineage>
        <taxon>Eukaryota</taxon>
        <taxon>Fungi</taxon>
        <taxon>Dikarya</taxon>
        <taxon>Ascomycota</taxon>
        <taxon>Pezizomycotina</taxon>
        <taxon>Pezizomycetes</taxon>
        <taxon>Pezizales</taxon>
        <taxon>Pyronemataceae</taxon>
        <taxon>Pyronema</taxon>
    </lineage>
</organism>
<keyword evidence="4" id="KW-1185">Reference proteome</keyword>
<name>U4LQD7_PYROM</name>
<dbReference type="InterPro" id="IPR057512">
    <property type="entry name" value="RTG2_C"/>
</dbReference>
<reference evidence="3 4" key="1">
    <citation type="journal article" date="2013" name="PLoS Genet.">
        <title>The genome and development-dependent transcriptomes of Pyronema confluens: a window into fungal evolution.</title>
        <authorList>
            <person name="Traeger S."/>
            <person name="Altegoer F."/>
            <person name="Freitag M."/>
            <person name="Gabaldon T."/>
            <person name="Kempken F."/>
            <person name="Kumar A."/>
            <person name="Marcet-Houben M."/>
            <person name="Poggeler S."/>
            <person name="Stajich J.E."/>
            <person name="Nowrousian M."/>
        </authorList>
    </citation>
    <scope>NUCLEOTIDE SEQUENCE [LARGE SCALE GENOMIC DNA]</scope>
    <source>
        <strain evidence="4">CBS 100304</strain>
        <tissue evidence="3">Vegetative mycelium</tissue>
    </source>
</reference>
<dbReference type="EMBL" id="HF936526">
    <property type="protein sequence ID" value="CCX34366.1"/>
    <property type="molecule type" value="Genomic_DNA"/>
</dbReference>
<dbReference type="InterPro" id="IPR050273">
    <property type="entry name" value="GppA/Ppx_hydrolase"/>
</dbReference>
<dbReference type="InterPro" id="IPR003695">
    <property type="entry name" value="Ppx_GppA_N"/>
</dbReference>
<dbReference type="FunFam" id="3.30.420.40:FF:000191">
    <property type="entry name" value="Retrograde regulation protein 2"/>
    <property type="match status" value="1"/>
</dbReference>
<dbReference type="STRING" id="1076935.U4LQD7"/>
<feature type="domain" description="RTG2 C-terminal" evidence="2">
    <location>
        <begin position="359"/>
        <end position="560"/>
    </location>
</feature>